<accession>A0A0F9E0A9</accession>
<organism evidence="1">
    <name type="scientific">marine sediment metagenome</name>
    <dbReference type="NCBI Taxonomy" id="412755"/>
    <lineage>
        <taxon>unclassified sequences</taxon>
        <taxon>metagenomes</taxon>
        <taxon>ecological metagenomes</taxon>
    </lineage>
</organism>
<proteinExistence type="predicted"/>
<name>A0A0F9E0A9_9ZZZZ</name>
<protein>
    <submittedName>
        <fullName evidence="1">Uncharacterized protein</fullName>
    </submittedName>
</protein>
<dbReference type="AlphaFoldDB" id="A0A0F9E0A9"/>
<comment type="caution">
    <text evidence="1">The sequence shown here is derived from an EMBL/GenBank/DDBJ whole genome shotgun (WGS) entry which is preliminary data.</text>
</comment>
<sequence>MNNNENGINAVYQEERKQEIKIGRGVYKVGKLSYIQMLDIAMFYAEVALKLGKEVQNIKTDGADIMQDSLAIFSKLDNNDKAKFMGILIEETDIEFCKKIGSEEALDVLLAISENNNLESISKKVQRLLSQKTKSQ</sequence>
<reference evidence="1" key="1">
    <citation type="journal article" date="2015" name="Nature">
        <title>Complex archaea that bridge the gap between prokaryotes and eukaryotes.</title>
        <authorList>
            <person name="Spang A."/>
            <person name="Saw J.H."/>
            <person name="Jorgensen S.L."/>
            <person name="Zaremba-Niedzwiedzka K."/>
            <person name="Martijn J."/>
            <person name="Lind A.E."/>
            <person name="van Eijk R."/>
            <person name="Schleper C."/>
            <person name="Guy L."/>
            <person name="Ettema T.J."/>
        </authorList>
    </citation>
    <scope>NUCLEOTIDE SEQUENCE</scope>
</reference>
<evidence type="ECO:0000313" key="1">
    <source>
        <dbReference type="EMBL" id="KKL17553.1"/>
    </source>
</evidence>
<dbReference type="EMBL" id="LAZR01039214">
    <property type="protein sequence ID" value="KKL17553.1"/>
    <property type="molecule type" value="Genomic_DNA"/>
</dbReference>
<gene>
    <name evidence="1" type="ORF">LCGC14_2484420</name>
</gene>